<dbReference type="InterPro" id="IPR012020">
    <property type="entry name" value="ABHD4"/>
</dbReference>
<keyword evidence="5 33" id="KW-0812">Transmembrane</keyword>
<comment type="catalytic activity">
    <reaction evidence="27">
        <text>1-hexadecanoyl-2-nonadioyl-sn-glycero-3-phosphocholine + H2O = nonanedioate + 1-hexadecanoyl-sn-glycero-3-phosphocholine + H(+)</text>
        <dbReference type="Rhea" id="RHEA:41388"/>
        <dbReference type="ChEBI" id="CHEBI:15377"/>
        <dbReference type="ChEBI" id="CHEBI:15378"/>
        <dbReference type="ChEBI" id="CHEBI:72998"/>
        <dbReference type="ChEBI" id="CHEBI:78207"/>
        <dbReference type="ChEBI" id="CHEBI:78208"/>
    </reaction>
    <physiologicalReaction direction="left-to-right" evidence="27">
        <dbReference type="Rhea" id="RHEA:41389"/>
    </physiologicalReaction>
</comment>
<evidence type="ECO:0000256" key="7">
    <source>
        <dbReference type="ARBA" id="ARBA00022968"/>
    </source>
</evidence>
<evidence type="ECO:0000256" key="13">
    <source>
        <dbReference type="ARBA" id="ARBA00047611"/>
    </source>
</evidence>
<dbReference type="PANTHER" id="PTHR10794:SF63">
    <property type="entry name" value="ALPHA_BETA HYDROLASE 1, ISOFORM A"/>
    <property type="match status" value="1"/>
</dbReference>
<evidence type="ECO:0000256" key="23">
    <source>
        <dbReference type="ARBA" id="ARBA00052087"/>
    </source>
</evidence>
<dbReference type="AlphaFoldDB" id="A0ABD0LV02"/>
<comment type="catalytic activity">
    <reaction evidence="26">
        <text>1-octadecanoyl-2-octanoyl-sn-glycero-3-phosphocholine + H2O = 1-octadecanoyl-sn-glycero-3-phosphocholine + octanoate + H(+)</text>
        <dbReference type="Rhea" id="RHEA:54468"/>
        <dbReference type="ChEBI" id="CHEBI:15377"/>
        <dbReference type="ChEBI" id="CHEBI:15378"/>
        <dbReference type="ChEBI" id="CHEBI:25646"/>
        <dbReference type="ChEBI" id="CHEBI:73858"/>
        <dbReference type="ChEBI" id="CHEBI:138213"/>
    </reaction>
    <physiologicalReaction direction="left-to-right" evidence="26">
        <dbReference type="Rhea" id="RHEA:54469"/>
    </physiologicalReaction>
</comment>
<comment type="catalytic activity">
    <reaction evidence="12">
        <text>a 1,2-diacyl-sn-glycero-3-phosphocholine + H2O = a 1-acyl-sn-glycero-3-phosphocholine + a fatty acid + H(+)</text>
        <dbReference type="Rhea" id="RHEA:15801"/>
        <dbReference type="ChEBI" id="CHEBI:15377"/>
        <dbReference type="ChEBI" id="CHEBI:15378"/>
        <dbReference type="ChEBI" id="CHEBI:28868"/>
        <dbReference type="ChEBI" id="CHEBI:57643"/>
        <dbReference type="ChEBI" id="CHEBI:58168"/>
        <dbReference type="EC" id="3.1.1.4"/>
    </reaction>
    <physiologicalReaction direction="left-to-right" evidence="12">
        <dbReference type="Rhea" id="RHEA:15802"/>
    </physiologicalReaction>
</comment>
<dbReference type="Gene3D" id="3.40.50.1820">
    <property type="entry name" value="alpha/beta hydrolase"/>
    <property type="match status" value="1"/>
</dbReference>
<evidence type="ECO:0000256" key="21">
    <source>
        <dbReference type="ARBA" id="ARBA00051164"/>
    </source>
</evidence>
<evidence type="ECO:0000256" key="18">
    <source>
        <dbReference type="ARBA" id="ARBA00050195"/>
    </source>
</evidence>
<dbReference type="PANTHER" id="PTHR10794">
    <property type="entry name" value="ABHYDROLASE DOMAIN-CONTAINING PROTEIN"/>
    <property type="match status" value="1"/>
</dbReference>
<reference evidence="35 36" key="1">
    <citation type="journal article" date="2023" name="Sci. Data">
        <title>Genome assembly of the Korean intertidal mud-creeper Batillaria attramentaria.</title>
        <authorList>
            <person name="Patra A.K."/>
            <person name="Ho P.T."/>
            <person name="Jun S."/>
            <person name="Lee S.J."/>
            <person name="Kim Y."/>
            <person name="Won Y.J."/>
        </authorList>
    </citation>
    <scope>NUCLEOTIDE SEQUENCE [LARGE SCALE GENOMIC DNA]</scope>
    <source>
        <strain evidence="35">Wonlab-2016</strain>
    </source>
</reference>
<comment type="catalytic activity">
    <reaction evidence="19">
        <text>1-O-hexadecyl-2-nonadioyl-sn-glycero-3-phosphocholine + H2O = nonanedioate + 1-O-hexadecyl-sn-glycero-3-phosphocholine + H(+)</text>
        <dbReference type="Rhea" id="RHEA:54552"/>
        <dbReference type="ChEBI" id="CHEBI:15377"/>
        <dbReference type="ChEBI" id="CHEBI:15378"/>
        <dbReference type="ChEBI" id="CHEBI:64496"/>
        <dbReference type="ChEBI" id="CHEBI:78208"/>
        <dbReference type="ChEBI" id="CHEBI:138269"/>
    </reaction>
    <physiologicalReaction direction="left-to-right" evidence="19">
        <dbReference type="Rhea" id="RHEA:54553"/>
    </physiologicalReaction>
</comment>
<dbReference type="InterPro" id="IPR029058">
    <property type="entry name" value="AB_hydrolase_fold"/>
</dbReference>
<evidence type="ECO:0000256" key="8">
    <source>
        <dbReference type="ARBA" id="ARBA00022989"/>
    </source>
</evidence>
<keyword evidence="11" id="KW-1208">Phospholipid metabolism</keyword>
<evidence type="ECO:0000256" key="14">
    <source>
        <dbReference type="ARBA" id="ARBA00048288"/>
    </source>
</evidence>
<dbReference type="EC" id="3.1.1.4" evidence="3"/>
<keyword evidence="8 33" id="KW-1133">Transmembrane helix</keyword>
<name>A0ABD0LV02_9CAEN</name>
<evidence type="ECO:0000256" key="1">
    <source>
        <dbReference type="ARBA" id="ARBA00004606"/>
    </source>
</evidence>
<dbReference type="InterPro" id="IPR000073">
    <property type="entry name" value="AB_hydrolase_1"/>
</dbReference>
<evidence type="ECO:0000256" key="26">
    <source>
        <dbReference type="ARBA" id="ARBA00052747"/>
    </source>
</evidence>
<evidence type="ECO:0000256" key="3">
    <source>
        <dbReference type="ARBA" id="ARBA00013278"/>
    </source>
</evidence>
<evidence type="ECO:0000256" key="22">
    <source>
        <dbReference type="ARBA" id="ARBA00051705"/>
    </source>
</evidence>
<evidence type="ECO:0000256" key="4">
    <source>
        <dbReference type="ARBA" id="ARBA00022487"/>
    </source>
</evidence>
<proteinExistence type="inferred from homology"/>
<feature type="active site" description="Charge relay system" evidence="32">
    <location>
        <position position="202"/>
    </location>
</feature>
<evidence type="ECO:0000259" key="34">
    <source>
        <dbReference type="Pfam" id="PF00561"/>
    </source>
</evidence>
<comment type="function">
    <text evidence="29">Phospholipase that may play a role in phospholipids remodeling. May selectively cleave myristate (C14)-containing phosphatidylcholines through its predominant phospholipase 1 activity, cleaving preferentially acyl groups in sn1 position. In parallel, may have a minor phospholipase 2 activity acting on acyl groups in position sn2. In addition to (C14)-containing phosphatidylcholines, may also act on other medium-chain-containing and oxidatively truncated phospholipids.</text>
</comment>
<keyword evidence="7" id="KW-0735">Signal-anchor</keyword>
<evidence type="ECO:0000256" key="16">
    <source>
        <dbReference type="ARBA" id="ARBA00050145"/>
    </source>
</evidence>
<gene>
    <name evidence="35" type="ORF">BaRGS_00005872</name>
</gene>
<keyword evidence="6" id="KW-0378">Hydrolase</keyword>
<comment type="subcellular location">
    <subcellularLocation>
        <location evidence="1">Membrane</location>
        <topology evidence="1">Single-pass type II membrane protein</topology>
    </subcellularLocation>
</comment>
<accession>A0ABD0LV02</accession>
<feature type="active site" description="Charge relay system" evidence="32">
    <location>
        <position position="328"/>
    </location>
</feature>
<comment type="catalytic activity">
    <reaction evidence="23">
        <text>1-octadecanoyl-2-acetyl-sn-glycero-3-phosphocholine + H2O = 1-octadecanoyl-sn-glycero-3-phosphocholine + acetate + H(+)</text>
        <dbReference type="Rhea" id="RHEA:54408"/>
        <dbReference type="ChEBI" id="CHEBI:15377"/>
        <dbReference type="ChEBI" id="CHEBI:15378"/>
        <dbReference type="ChEBI" id="CHEBI:30089"/>
        <dbReference type="ChEBI" id="CHEBI:73858"/>
        <dbReference type="ChEBI" id="CHEBI:75220"/>
    </reaction>
    <physiologicalReaction direction="left-to-right" evidence="23">
        <dbReference type="Rhea" id="RHEA:54409"/>
    </physiologicalReaction>
</comment>
<dbReference type="PIRSF" id="PIRSF005211">
    <property type="entry name" value="Ab_hydro_YheT"/>
    <property type="match status" value="1"/>
</dbReference>
<evidence type="ECO:0000256" key="10">
    <source>
        <dbReference type="ARBA" id="ARBA00023136"/>
    </source>
</evidence>
<dbReference type="Pfam" id="PF00561">
    <property type="entry name" value="Abhydrolase_1"/>
    <property type="match status" value="1"/>
</dbReference>
<evidence type="ECO:0000256" key="17">
    <source>
        <dbReference type="ARBA" id="ARBA00050182"/>
    </source>
</evidence>
<evidence type="ECO:0000256" key="5">
    <source>
        <dbReference type="ARBA" id="ARBA00022692"/>
    </source>
</evidence>
<comment type="caution">
    <text evidence="35">The sequence shown here is derived from an EMBL/GenBank/DDBJ whole genome shotgun (WGS) entry which is preliminary data.</text>
</comment>
<keyword evidence="9" id="KW-0443">Lipid metabolism</keyword>
<dbReference type="GO" id="GO:0016020">
    <property type="term" value="C:membrane"/>
    <property type="evidence" value="ECO:0007669"/>
    <property type="project" value="UniProtKB-SubCell"/>
</dbReference>
<evidence type="ECO:0000256" key="20">
    <source>
        <dbReference type="ARBA" id="ARBA00050674"/>
    </source>
</evidence>
<evidence type="ECO:0000256" key="2">
    <source>
        <dbReference type="ARBA" id="ARBA00010884"/>
    </source>
</evidence>
<comment type="catalytic activity">
    <reaction evidence="17">
        <text>1-octadecanoyl-2-nonanoyl-sn-glycero-3-phosphocholine + H2O = nonanoate + 1-octadecanoyl-sn-glycero-3-phosphocholine + H(+)</text>
        <dbReference type="Rhea" id="RHEA:54472"/>
        <dbReference type="ChEBI" id="CHEBI:15377"/>
        <dbReference type="ChEBI" id="CHEBI:15378"/>
        <dbReference type="ChEBI" id="CHEBI:32361"/>
        <dbReference type="ChEBI" id="CHEBI:73858"/>
        <dbReference type="ChEBI" id="CHEBI:138214"/>
    </reaction>
    <physiologicalReaction direction="left-to-right" evidence="17">
        <dbReference type="Rhea" id="RHEA:54473"/>
    </physiologicalReaction>
</comment>
<evidence type="ECO:0000256" key="31">
    <source>
        <dbReference type="ARBA" id="ARBA00082158"/>
    </source>
</evidence>
<comment type="catalytic activity">
    <reaction evidence="21">
        <text>1-tetradecanoyl-2-(5Z,8Z,11Z,14Z-eicosatetraenoyl)-sn-glycero-3-phosphocholine + H2O = 2-(5Z,8Z,11Z,14Z)-eicosatetraenoyl-sn-glycero-3-phosphocholine + tetradecanoate + H(+)</text>
        <dbReference type="Rhea" id="RHEA:54396"/>
        <dbReference type="ChEBI" id="CHEBI:15377"/>
        <dbReference type="ChEBI" id="CHEBI:15378"/>
        <dbReference type="ChEBI" id="CHEBI:30807"/>
        <dbReference type="ChEBI" id="CHEBI:76079"/>
        <dbReference type="ChEBI" id="CHEBI:86102"/>
    </reaction>
    <physiologicalReaction direction="left-to-right" evidence="21">
        <dbReference type="Rhea" id="RHEA:54397"/>
    </physiologicalReaction>
</comment>
<comment type="similarity">
    <text evidence="2">Belongs to the AB hydrolase superfamily. AB hydrolase 4 family.</text>
</comment>
<evidence type="ECO:0000256" key="32">
    <source>
        <dbReference type="PIRSR" id="PIRSR005211-1"/>
    </source>
</evidence>
<evidence type="ECO:0000256" key="11">
    <source>
        <dbReference type="ARBA" id="ARBA00023264"/>
    </source>
</evidence>
<feature type="active site" description="Charge relay system" evidence="32">
    <location>
        <position position="357"/>
    </location>
</feature>
<dbReference type="EMBL" id="JACVVK020000023">
    <property type="protein sequence ID" value="KAK7502923.1"/>
    <property type="molecule type" value="Genomic_DNA"/>
</dbReference>
<comment type="catalytic activity">
    <reaction evidence="18">
        <text>1-tetradecanoyl-2-(4Z,7Z,10Z,13Z,16Z,19Z-docosahexaenoyl)-sn-glycero-3-phosphocholine + H2O = 2-(4Z,7Z,10Z,13Z,16Z,19Z-docosahexaenoyl)-sn-glycero-3-phosphocholine + tetradecanoate + H(+)</text>
        <dbReference type="Rhea" id="RHEA:54400"/>
        <dbReference type="ChEBI" id="CHEBI:15377"/>
        <dbReference type="ChEBI" id="CHEBI:15378"/>
        <dbReference type="ChEBI" id="CHEBI:30807"/>
        <dbReference type="ChEBI" id="CHEBI:76085"/>
        <dbReference type="ChEBI" id="CHEBI:86162"/>
    </reaction>
    <physiologicalReaction direction="left-to-right" evidence="18">
        <dbReference type="Rhea" id="RHEA:54401"/>
    </physiologicalReaction>
</comment>
<evidence type="ECO:0000256" key="19">
    <source>
        <dbReference type="ARBA" id="ARBA00050276"/>
    </source>
</evidence>
<evidence type="ECO:0000256" key="25">
    <source>
        <dbReference type="ARBA" id="ARBA00052588"/>
    </source>
</evidence>
<evidence type="ECO:0000313" key="36">
    <source>
        <dbReference type="Proteomes" id="UP001519460"/>
    </source>
</evidence>
<keyword evidence="4" id="KW-0719">Serine esterase</keyword>
<evidence type="ECO:0000256" key="6">
    <source>
        <dbReference type="ARBA" id="ARBA00022801"/>
    </source>
</evidence>
<evidence type="ECO:0000256" key="30">
    <source>
        <dbReference type="ARBA" id="ARBA00071303"/>
    </source>
</evidence>
<keyword evidence="36" id="KW-1185">Reference proteome</keyword>
<evidence type="ECO:0000256" key="28">
    <source>
        <dbReference type="ARBA" id="ARBA00052894"/>
    </source>
</evidence>
<keyword evidence="10 33" id="KW-0472">Membrane</keyword>
<dbReference type="Proteomes" id="UP001519460">
    <property type="component" value="Unassembled WGS sequence"/>
</dbReference>
<evidence type="ECO:0000256" key="9">
    <source>
        <dbReference type="ARBA" id="ARBA00023098"/>
    </source>
</evidence>
<sequence length="391" mass="44392">MEALLQVVNFMQENPSLPLVITFGSLYAAYYLFSVVKKPRIACRDKRLQQLIERHCPVAREYFWPTWWCFQSHAQTVMRSILQSRPPIVYRSEFLQMPDGGQVKLDWFDNSENSHHPDHSRPTVLLLPGLTGSSEETYILHSVQEAAHLGYRSVVFNNRGNGGADLLTPRTYSAANTEDLECVVTHIKSVCPDAPVIGVGVSLGGMILFNYLASTGKNSGLSAGMCISVAWNVFESCVSLEKPLNLLFFNRYLARLLVKKIEENIQIFERQFDVNHVLQSNTIREFDSRITYKMFGYESCDHYYKHASLHDKIHALEVPVLTLNAADDPFSPLHAIPVEEAHQNDNIAMVVTSHGGHIGFMEGAIPRNNSYMYRWFSQYIDAVFKHGTKQD</sequence>
<evidence type="ECO:0000256" key="15">
    <source>
        <dbReference type="ARBA" id="ARBA00048471"/>
    </source>
</evidence>
<comment type="catalytic activity">
    <reaction evidence="14">
        <text>1-hexadecanoyl-2-(9-oxononanoyl)-sn-glycero-3-phosphocholine + H2O = 9-oxononanoate + 1-hexadecanoyl-sn-glycero-3-phosphocholine + H(+)</text>
        <dbReference type="Rhea" id="RHEA:41179"/>
        <dbReference type="ChEBI" id="CHEBI:15377"/>
        <dbReference type="ChEBI" id="CHEBI:15378"/>
        <dbReference type="ChEBI" id="CHEBI:61042"/>
        <dbReference type="ChEBI" id="CHEBI:72998"/>
        <dbReference type="ChEBI" id="CHEBI:77812"/>
    </reaction>
    <physiologicalReaction direction="left-to-right" evidence="14">
        <dbReference type="Rhea" id="RHEA:41180"/>
    </physiologicalReaction>
</comment>
<evidence type="ECO:0000256" key="12">
    <source>
        <dbReference type="ARBA" id="ARBA00023422"/>
    </source>
</evidence>
<dbReference type="FunFam" id="3.40.50.1820:FF:000079">
    <property type="entry name" value="Abhydrolase domain-containing 3"/>
    <property type="match status" value="1"/>
</dbReference>
<dbReference type="InterPro" id="IPR050960">
    <property type="entry name" value="AB_hydrolase_4_sf"/>
</dbReference>
<comment type="catalytic activity">
    <reaction evidence="15">
        <text>1-hexadecanoyl-2-glutaroyl-sn-glycero-3-phosphocholine + H2O = glutarate + 1-hexadecanoyl-sn-glycero-3-phosphocholine + H(+)</text>
        <dbReference type="Rhea" id="RHEA:41159"/>
        <dbReference type="ChEBI" id="CHEBI:15377"/>
        <dbReference type="ChEBI" id="CHEBI:15378"/>
        <dbReference type="ChEBI" id="CHEBI:30921"/>
        <dbReference type="ChEBI" id="CHEBI:72998"/>
        <dbReference type="ChEBI" id="CHEBI:77756"/>
    </reaction>
    <physiologicalReaction direction="left-to-right" evidence="15">
        <dbReference type="Rhea" id="RHEA:41160"/>
    </physiologicalReaction>
</comment>
<evidence type="ECO:0000256" key="24">
    <source>
        <dbReference type="ARBA" id="ARBA00052144"/>
    </source>
</evidence>
<feature type="domain" description="AB hydrolase-1" evidence="34">
    <location>
        <begin position="122"/>
        <end position="364"/>
    </location>
</feature>
<evidence type="ECO:0000256" key="29">
    <source>
        <dbReference type="ARBA" id="ARBA00059841"/>
    </source>
</evidence>
<dbReference type="SUPFAM" id="SSF53474">
    <property type="entry name" value="alpha/beta-Hydrolases"/>
    <property type="match status" value="1"/>
</dbReference>
<comment type="catalytic activity">
    <reaction evidence="25">
        <text>1-octadecanoyl-2-hexanoyl-sn-glycero-3-phosphocholine + H2O = hexanoate + 1-octadecanoyl-sn-glycero-3-phosphocholine + H(+)</text>
        <dbReference type="Rhea" id="RHEA:54464"/>
        <dbReference type="ChEBI" id="CHEBI:15377"/>
        <dbReference type="ChEBI" id="CHEBI:15378"/>
        <dbReference type="ChEBI" id="CHEBI:17120"/>
        <dbReference type="ChEBI" id="CHEBI:73858"/>
        <dbReference type="ChEBI" id="CHEBI:138212"/>
    </reaction>
    <physiologicalReaction direction="left-to-right" evidence="25">
        <dbReference type="Rhea" id="RHEA:54465"/>
    </physiologicalReaction>
</comment>
<evidence type="ECO:0000313" key="35">
    <source>
        <dbReference type="EMBL" id="KAK7502923.1"/>
    </source>
</evidence>
<organism evidence="35 36">
    <name type="scientific">Batillaria attramentaria</name>
    <dbReference type="NCBI Taxonomy" id="370345"/>
    <lineage>
        <taxon>Eukaryota</taxon>
        <taxon>Metazoa</taxon>
        <taxon>Spiralia</taxon>
        <taxon>Lophotrochozoa</taxon>
        <taxon>Mollusca</taxon>
        <taxon>Gastropoda</taxon>
        <taxon>Caenogastropoda</taxon>
        <taxon>Sorbeoconcha</taxon>
        <taxon>Cerithioidea</taxon>
        <taxon>Batillariidae</taxon>
        <taxon>Batillaria</taxon>
    </lineage>
</organism>
<comment type="catalytic activity">
    <reaction evidence="16">
        <text>1,2-ditetradecanoyl-sn-glycero-3-phosphocholine + H2O = 1-tetradecanoyl-sn-glycero-3-phosphocholine + tetradecanoate + H(+)</text>
        <dbReference type="Rhea" id="RHEA:54456"/>
        <dbReference type="ChEBI" id="CHEBI:15377"/>
        <dbReference type="ChEBI" id="CHEBI:15378"/>
        <dbReference type="ChEBI" id="CHEBI:30807"/>
        <dbReference type="ChEBI" id="CHEBI:45240"/>
        <dbReference type="ChEBI" id="CHEBI:64489"/>
    </reaction>
    <physiologicalReaction direction="left-to-right" evidence="16">
        <dbReference type="Rhea" id="RHEA:54457"/>
    </physiologicalReaction>
</comment>
<feature type="transmembrane region" description="Helical" evidence="33">
    <location>
        <begin position="16"/>
        <end position="36"/>
    </location>
</feature>
<evidence type="ECO:0000256" key="27">
    <source>
        <dbReference type="ARBA" id="ARBA00052808"/>
    </source>
</evidence>
<comment type="catalytic activity">
    <reaction evidence="28">
        <text>1,2-ditetradecanoyl-sn-glycero-3-phosphocholine + H2O = 2-tetradecanoyl-sn-glycero-3-phosphocholine + tetradecanoate + H(+)</text>
        <dbReference type="Rhea" id="RHEA:54404"/>
        <dbReference type="ChEBI" id="CHEBI:15377"/>
        <dbReference type="ChEBI" id="CHEBI:15378"/>
        <dbReference type="ChEBI" id="CHEBI:30807"/>
        <dbReference type="ChEBI" id="CHEBI:45240"/>
        <dbReference type="ChEBI" id="CHEBI:131738"/>
    </reaction>
    <physiologicalReaction direction="left-to-right" evidence="28">
        <dbReference type="Rhea" id="RHEA:54405"/>
    </physiologicalReaction>
</comment>
<comment type="catalytic activity">
    <reaction evidence="13">
        <text>1-hexadecanoyl-2-(5-oxopentanoyl)-sn-glycero-3-phosphocholine + H2O = 5-oxopentanoate + 1-hexadecanoyl-sn-glycero-3-phosphocholine + H(+)</text>
        <dbReference type="Rhea" id="RHEA:40483"/>
        <dbReference type="ChEBI" id="CHEBI:15377"/>
        <dbReference type="ChEBI" id="CHEBI:15378"/>
        <dbReference type="ChEBI" id="CHEBI:16120"/>
        <dbReference type="ChEBI" id="CHEBI:72998"/>
        <dbReference type="ChEBI" id="CHEBI:77890"/>
    </reaction>
    <physiologicalReaction direction="left-to-right" evidence="13">
        <dbReference type="Rhea" id="RHEA:40484"/>
    </physiologicalReaction>
</comment>
<comment type="catalytic activity">
    <reaction evidence="20">
        <text>1-octadecanoyl-2-pentanoyl-sn-glycero-3-phosphocholine + H2O = pentanoate + 1-octadecanoyl-sn-glycero-3-phosphocholine + H(+)</text>
        <dbReference type="Rhea" id="RHEA:54460"/>
        <dbReference type="ChEBI" id="CHEBI:15377"/>
        <dbReference type="ChEBI" id="CHEBI:15378"/>
        <dbReference type="ChEBI" id="CHEBI:31011"/>
        <dbReference type="ChEBI" id="CHEBI:73858"/>
        <dbReference type="ChEBI" id="CHEBI:138211"/>
    </reaction>
    <physiologicalReaction direction="left-to-right" evidence="20">
        <dbReference type="Rhea" id="RHEA:54461"/>
    </physiologicalReaction>
</comment>
<evidence type="ECO:0000256" key="33">
    <source>
        <dbReference type="SAM" id="Phobius"/>
    </source>
</evidence>
<dbReference type="GO" id="GO:0004623">
    <property type="term" value="F:phospholipase A2 activity"/>
    <property type="evidence" value="ECO:0007669"/>
    <property type="project" value="UniProtKB-EC"/>
</dbReference>
<comment type="catalytic activity">
    <reaction evidence="24">
        <text>1-tetradecanoyl-2-(9Z,12Z-octadecadienoyl)-sn-glycero-3-phosphocholine + H2O = 2-(9Z,12Z-octadecadienoyl)-sn-glycero-3-phosphocholine + tetradecanoate + H(+)</text>
        <dbReference type="Rhea" id="RHEA:54388"/>
        <dbReference type="ChEBI" id="CHEBI:15377"/>
        <dbReference type="ChEBI" id="CHEBI:15378"/>
        <dbReference type="ChEBI" id="CHEBI:30807"/>
        <dbReference type="ChEBI" id="CHEBI:76084"/>
        <dbReference type="ChEBI" id="CHEBI:86094"/>
    </reaction>
    <physiologicalReaction direction="left-to-right" evidence="24">
        <dbReference type="Rhea" id="RHEA:54389"/>
    </physiologicalReaction>
</comment>
<protein>
    <recommendedName>
        <fullName evidence="30">Phospholipase ABHD3</fullName>
        <ecNumber evidence="3">3.1.1.4</ecNumber>
    </recommendedName>
    <alternativeName>
        <fullName evidence="31">Abhydrolase domain-containing protein 3</fullName>
    </alternativeName>
</protein>
<comment type="catalytic activity">
    <reaction evidence="22">
        <text>1-tetradecanoyl-2-(9Z,12Z-octadecadienoyl)-sn-glycero-3-phosphocholine + H2O = 1-tetradecanoyl-sn-glycero-3-phosphocholine + (9Z,12Z)-octadecadienoate + H(+)</text>
        <dbReference type="Rhea" id="RHEA:54392"/>
        <dbReference type="ChEBI" id="CHEBI:15377"/>
        <dbReference type="ChEBI" id="CHEBI:15378"/>
        <dbReference type="ChEBI" id="CHEBI:30245"/>
        <dbReference type="ChEBI" id="CHEBI:64489"/>
        <dbReference type="ChEBI" id="CHEBI:86094"/>
    </reaction>
    <physiologicalReaction direction="left-to-right" evidence="22">
        <dbReference type="Rhea" id="RHEA:54393"/>
    </physiologicalReaction>
</comment>
<dbReference type="GO" id="GO:0006650">
    <property type="term" value="P:glycerophospholipid metabolic process"/>
    <property type="evidence" value="ECO:0007669"/>
    <property type="project" value="UniProtKB-ARBA"/>
</dbReference>